<reference evidence="3 4" key="1">
    <citation type="submission" date="2016-02" db="EMBL/GenBank/DDBJ databases">
        <authorList>
            <person name="Wen L."/>
            <person name="He K."/>
            <person name="Yang H."/>
        </authorList>
    </citation>
    <scope>NUCLEOTIDE SEQUENCE [LARGE SCALE GENOMIC DNA]</scope>
    <source>
        <strain evidence="3 4">TSA40</strain>
    </source>
</reference>
<organism evidence="3 4">
    <name type="scientific">Noviherbaspirillum denitrificans</name>
    <dbReference type="NCBI Taxonomy" id="1968433"/>
    <lineage>
        <taxon>Bacteria</taxon>
        <taxon>Pseudomonadati</taxon>
        <taxon>Pseudomonadota</taxon>
        <taxon>Betaproteobacteria</taxon>
        <taxon>Burkholderiales</taxon>
        <taxon>Oxalobacteraceae</taxon>
        <taxon>Noviherbaspirillum</taxon>
    </lineage>
</organism>
<comment type="caution">
    <text evidence="3">The sequence shown here is derived from an EMBL/GenBank/DDBJ whole genome shotgun (WGS) entry which is preliminary data.</text>
</comment>
<dbReference type="InterPro" id="IPR036280">
    <property type="entry name" value="Multihaem_cyt_sf"/>
</dbReference>
<evidence type="ECO:0008006" key="5">
    <source>
        <dbReference type="Google" id="ProtNLM"/>
    </source>
</evidence>
<keyword evidence="2" id="KW-0472">Membrane</keyword>
<sequence length="353" mass="40348">MWFVVFLIALLVIVDHKSRLPNEKKPNLFSIAGKRGNHPIWAWLTSALLLWATIGLLLISTGYSMVKAWTKPVEGPKILTKLDEERNAEKLRHFHNLPEKDFALMGKKPVCFYCHGDFPHAKKPMVRSLLNMHTQFVGCFTCHFNETKVPENSVVLRWLNYSEIPTTGKPFGTDVDPVTGDLIKTDDYFSKIVAYQIADGKEKLLEIPETAPEAKEFLSLRNKMSEQDKDAVKKTFHARINPVGRFCTRCHAAEKDSFIPLRELGFSEKRISAVTNLNIVGIVQKYREFYLPMIFNKGFSLEKREALLGHAAADQKITEEMKDDPRTWWRNSFAPPQPQEDADVKNPSTSSKK</sequence>
<feature type="transmembrane region" description="Helical" evidence="2">
    <location>
        <begin position="41"/>
        <end position="59"/>
    </location>
</feature>
<evidence type="ECO:0000256" key="1">
    <source>
        <dbReference type="SAM" id="MobiDB-lite"/>
    </source>
</evidence>
<gene>
    <name evidence="3" type="ORF">AYR66_01970</name>
</gene>
<dbReference type="EMBL" id="LSTO01000007">
    <property type="protein sequence ID" value="OWW18388.1"/>
    <property type="molecule type" value="Genomic_DNA"/>
</dbReference>
<evidence type="ECO:0000256" key="2">
    <source>
        <dbReference type="SAM" id="Phobius"/>
    </source>
</evidence>
<dbReference type="Proteomes" id="UP000197535">
    <property type="component" value="Unassembled WGS sequence"/>
</dbReference>
<feature type="region of interest" description="Disordered" evidence="1">
    <location>
        <begin position="319"/>
        <end position="353"/>
    </location>
</feature>
<proteinExistence type="predicted"/>
<keyword evidence="2" id="KW-1133">Transmembrane helix</keyword>
<protein>
    <recommendedName>
        <fullName evidence="5">Cytochrome c-552/4 domain-containing protein</fullName>
    </recommendedName>
</protein>
<dbReference type="AlphaFoldDB" id="A0A254TFF0"/>
<keyword evidence="4" id="KW-1185">Reference proteome</keyword>
<evidence type="ECO:0000313" key="3">
    <source>
        <dbReference type="EMBL" id="OWW18388.1"/>
    </source>
</evidence>
<accession>A0A254TFF0</accession>
<name>A0A254TFF0_9BURK</name>
<evidence type="ECO:0000313" key="4">
    <source>
        <dbReference type="Proteomes" id="UP000197535"/>
    </source>
</evidence>
<dbReference type="SUPFAM" id="SSF48695">
    <property type="entry name" value="Multiheme cytochromes"/>
    <property type="match status" value="1"/>
</dbReference>
<keyword evidence="2" id="KW-0812">Transmembrane</keyword>